<sequence length="25" mass="3099">MRLHPVFFIMSERKTKDAALYLFRK</sequence>
<dbReference type="AlphaFoldDB" id="A0A2P2K8Z4"/>
<accession>A0A2P2K8Z4</accession>
<name>A0A2P2K8Z4_RHIMU</name>
<organism evidence="1">
    <name type="scientific">Rhizophora mucronata</name>
    <name type="common">Asiatic mangrove</name>
    <dbReference type="NCBI Taxonomy" id="61149"/>
    <lineage>
        <taxon>Eukaryota</taxon>
        <taxon>Viridiplantae</taxon>
        <taxon>Streptophyta</taxon>
        <taxon>Embryophyta</taxon>
        <taxon>Tracheophyta</taxon>
        <taxon>Spermatophyta</taxon>
        <taxon>Magnoliopsida</taxon>
        <taxon>eudicotyledons</taxon>
        <taxon>Gunneridae</taxon>
        <taxon>Pentapetalae</taxon>
        <taxon>rosids</taxon>
        <taxon>fabids</taxon>
        <taxon>Malpighiales</taxon>
        <taxon>Rhizophoraceae</taxon>
        <taxon>Rhizophora</taxon>
    </lineage>
</organism>
<dbReference type="EMBL" id="GGEC01021668">
    <property type="protein sequence ID" value="MBX02152.1"/>
    <property type="molecule type" value="Transcribed_RNA"/>
</dbReference>
<protein>
    <submittedName>
        <fullName evidence="1">Uncharacterized protein</fullName>
    </submittedName>
</protein>
<reference evidence="1" key="1">
    <citation type="submission" date="2018-02" db="EMBL/GenBank/DDBJ databases">
        <title>Rhizophora mucronata_Transcriptome.</title>
        <authorList>
            <person name="Meera S.P."/>
            <person name="Sreeshan A."/>
            <person name="Augustine A."/>
        </authorList>
    </citation>
    <scope>NUCLEOTIDE SEQUENCE</scope>
    <source>
        <tissue evidence="1">Leaf</tissue>
    </source>
</reference>
<proteinExistence type="predicted"/>
<evidence type="ECO:0000313" key="1">
    <source>
        <dbReference type="EMBL" id="MBX02152.1"/>
    </source>
</evidence>